<dbReference type="InterPro" id="IPR016064">
    <property type="entry name" value="NAD/diacylglycerol_kinase_sf"/>
</dbReference>
<dbReference type="GO" id="GO:0003951">
    <property type="term" value="F:NAD+ kinase activity"/>
    <property type="evidence" value="ECO:0007669"/>
    <property type="project" value="UniProtKB-EC"/>
</dbReference>
<evidence type="ECO:0000256" key="2">
    <source>
        <dbReference type="ARBA" id="ARBA00012120"/>
    </source>
</evidence>
<evidence type="ECO:0000256" key="3">
    <source>
        <dbReference type="ARBA" id="ARBA00022679"/>
    </source>
</evidence>
<dbReference type="InterPro" id="IPR002504">
    <property type="entry name" value="NADK"/>
</dbReference>
<dbReference type="RefSeq" id="XP_018020634.1">
    <property type="nucleotide sequence ID" value="XM_018165145.1"/>
</dbReference>
<dbReference type="InterPro" id="IPR017437">
    <property type="entry name" value="ATP-NAD_kinase_PpnK-typ_C"/>
</dbReference>
<keyword evidence="5" id="KW-0521">NADP</keyword>
<proteinExistence type="inferred from homology"/>
<keyword evidence="3" id="KW-0808">Transferase</keyword>
<comment type="similarity">
    <text evidence="1">Belongs to the NAD kinase family.</text>
</comment>
<evidence type="ECO:0000256" key="6">
    <source>
        <dbReference type="ARBA" id="ARBA00023027"/>
    </source>
</evidence>
<dbReference type="SUPFAM" id="SSF111331">
    <property type="entry name" value="NAD kinase/diacylglycerol kinase-like"/>
    <property type="match status" value="1"/>
</dbReference>
<accession>A0A8B7P3E1</accession>
<dbReference type="EC" id="2.7.1.23" evidence="2"/>
<organism evidence="7 8">
    <name type="scientific">Hyalella azteca</name>
    <name type="common">Amphipod</name>
    <dbReference type="NCBI Taxonomy" id="294128"/>
    <lineage>
        <taxon>Eukaryota</taxon>
        <taxon>Metazoa</taxon>
        <taxon>Ecdysozoa</taxon>
        <taxon>Arthropoda</taxon>
        <taxon>Crustacea</taxon>
        <taxon>Multicrustacea</taxon>
        <taxon>Malacostraca</taxon>
        <taxon>Eumalacostraca</taxon>
        <taxon>Peracarida</taxon>
        <taxon>Amphipoda</taxon>
        <taxon>Senticaudata</taxon>
        <taxon>Talitrida</taxon>
        <taxon>Talitroidea</taxon>
        <taxon>Hyalellidae</taxon>
        <taxon>Hyalella</taxon>
    </lineage>
</organism>
<feature type="non-terminal residue" evidence="8">
    <location>
        <position position="1"/>
    </location>
</feature>
<evidence type="ECO:0000256" key="5">
    <source>
        <dbReference type="ARBA" id="ARBA00022857"/>
    </source>
</evidence>
<dbReference type="Proteomes" id="UP000694843">
    <property type="component" value="Unplaced"/>
</dbReference>
<dbReference type="GO" id="GO:0005739">
    <property type="term" value="C:mitochondrion"/>
    <property type="evidence" value="ECO:0007669"/>
    <property type="project" value="TreeGrafter"/>
</dbReference>
<name>A0A8B7P3E1_HYAAZ</name>
<dbReference type="AlphaFoldDB" id="A0A8B7P3E1"/>
<reference evidence="8" key="1">
    <citation type="submission" date="2025-08" db="UniProtKB">
        <authorList>
            <consortium name="RefSeq"/>
        </authorList>
    </citation>
    <scope>IDENTIFICATION</scope>
    <source>
        <tissue evidence="8">Whole organism</tissue>
    </source>
</reference>
<protein>
    <recommendedName>
        <fullName evidence="2">NAD(+) kinase</fullName>
        <ecNumber evidence="2">2.7.1.23</ecNumber>
    </recommendedName>
</protein>
<dbReference type="PANTHER" id="PTHR13158">
    <property type="match status" value="1"/>
</dbReference>
<evidence type="ECO:0000256" key="4">
    <source>
        <dbReference type="ARBA" id="ARBA00022777"/>
    </source>
</evidence>
<evidence type="ECO:0000256" key="1">
    <source>
        <dbReference type="ARBA" id="ARBA00010995"/>
    </source>
</evidence>
<evidence type="ECO:0000313" key="7">
    <source>
        <dbReference type="Proteomes" id="UP000694843"/>
    </source>
</evidence>
<sequence length="357" mass="40738">PVLFECHDQVVPYFQKYAFVSCNFLPSCLYFQRVEQAVVQAFDEAGIETKVVNRLEYCDALIAWADAVVTTGGDGTYLLAASRIRDRSKPVIGFNSDPTRSKGQLCLPEKYSASPRTAVAQLRRGLFRWQYRSRIRVTLRGEHIYQAPIELHDQQLLNPEYRYLDIDANLKSEHVRHSLSEWGQADPSLPTRVLPVLALNEVFIGECISARVSYLELQFDDQAPGKHKCSGLIVSTGTGSTSWTYNVNKLTEQNLEQDQESFTLKMIKGHFTLTRIVVHFTLTKITRNISLTNIKGHFNLKTIMKPFILTKIRGFYTFTKIKGRFTLTKIMQLFILTKIRGLFILTKIINTSLCGRS</sequence>
<dbReference type="KEGG" id="hazt:108677001"/>
<keyword evidence="4 8" id="KW-0418">Kinase</keyword>
<dbReference type="InterPro" id="IPR017438">
    <property type="entry name" value="ATP-NAD_kinase_N"/>
</dbReference>
<dbReference type="GO" id="GO:0019674">
    <property type="term" value="P:NAD+ metabolic process"/>
    <property type="evidence" value="ECO:0007669"/>
    <property type="project" value="InterPro"/>
</dbReference>
<dbReference type="PANTHER" id="PTHR13158:SF5">
    <property type="entry name" value="NAD KINASE 2, MITOCHONDRIAL"/>
    <property type="match status" value="1"/>
</dbReference>
<gene>
    <name evidence="8" type="primary">LOC108677001</name>
</gene>
<dbReference type="OrthoDB" id="185618at2759"/>
<keyword evidence="6" id="KW-0520">NAD</keyword>
<evidence type="ECO:0000313" key="8">
    <source>
        <dbReference type="RefSeq" id="XP_018020634.1"/>
    </source>
</evidence>
<keyword evidence="7" id="KW-1185">Reference proteome</keyword>
<dbReference type="GeneID" id="108677001"/>
<dbReference type="Pfam" id="PF01513">
    <property type="entry name" value="NAD_kinase"/>
    <property type="match status" value="1"/>
</dbReference>
<dbReference type="Gene3D" id="3.40.50.10330">
    <property type="entry name" value="Probable inorganic polyphosphate/atp-NAD kinase, domain 1"/>
    <property type="match status" value="1"/>
</dbReference>
<dbReference type="Gene3D" id="2.60.200.30">
    <property type="entry name" value="Probable inorganic polyphosphate/atp-NAD kinase, domain 2"/>
    <property type="match status" value="1"/>
</dbReference>
<dbReference type="GO" id="GO:0006741">
    <property type="term" value="P:NADP+ biosynthetic process"/>
    <property type="evidence" value="ECO:0007669"/>
    <property type="project" value="InterPro"/>
</dbReference>